<dbReference type="InterPro" id="IPR000757">
    <property type="entry name" value="Beta-glucanase-like"/>
</dbReference>
<keyword evidence="2" id="KW-1133">Transmembrane helix</keyword>
<dbReference type="PANTHER" id="PTHR10963">
    <property type="entry name" value="GLYCOSYL HYDROLASE-RELATED"/>
    <property type="match status" value="1"/>
</dbReference>
<gene>
    <name evidence="4" type="primary">bglA_3</name>
    <name evidence="4" type="ORF">NCTC13229_03627</name>
</gene>
<dbReference type="PROSITE" id="PS51257">
    <property type="entry name" value="PROKAR_LIPOPROTEIN"/>
    <property type="match status" value="1"/>
</dbReference>
<comment type="similarity">
    <text evidence="1">Belongs to the glycosyl hydrolase 16 family.</text>
</comment>
<keyword evidence="4" id="KW-0378">Hydrolase</keyword>
<dbReference type="PANTHER" id="PTHR10963:SF55">
    <property type="entry name" value="GLYCOSIDE HYDROLASE FAMILY 16 PROTEIN"/>
    <property type="match status" value="1"/>
</dbReference>
<keyword evidence="4" id="KW-0326">Glycosidase</keyword>
<name>A0AB38FES5_RHOWR</name>
<dbReference type="EC" id="3.2.1.73" evidence="4"/>
<evidence type="ECO:0000313" key="5">
    <source>
        <dbReference type="Proteomes" id="UP000251211"/>
    </source>
</evidence>
<dbReference type="GO" id="GO:0042973">
    <property type="term" value="F:glucan endo-1,3-beta-D-glucosidase activity"/>
    <property type="evidence" value="ECO:0007669"/>
    <property type="project" value="UniProtKB-EC"/>
</dbReference>
<evidence type="ECO:0000313" key="4">
    <source>
        <dbReference type="EMBL" id="SPZ40153.1"/>
    </source>
</evidence>
<sequence>MHRQLNRPRRTRAVSSAMVFVALACIGATGWYASSDVAQASRKGESVLMFDDFVGPAGTSPDPRYWGHAVGGGGWGNDEAQVYTDDPANSRLDGEGNLVIEARPDGSGYTSARLVTLDRFAFQYGRAEARIKLPSGQGLHPAFWLMGTDVNRVGWPQSGEIDVIETINDASFYHSALHGPSADGTPWEVKAEGSGNMSDDFHDYWVERSPDRIAFGIDDAVTGEFSRADLAPGQEWVFDKPFSLLLNVAVGGRWPGDVGADTTFPAAMLVDWVRVTDE</sequence>
<dbReference type="SUPFAM" id="SSF49899">
    <property type="entry name" value="Concanavalin A-like lectins/glucanases"/>
    <property type="match status" value="1"/>
</dbReference>
<dbReference type="CDD" id="cd08023">
    <property type="entry name" value="GH16_laminarinase_like"/>
    <property type="match status" value="1"/>
</dbReference>
<keyword evidence="2" id="KW-0812">Transmembrane</keyword>
<dbReference type="GO" id="GO:0042972">
    <property type="term" value="F:licheninase activity"/>
    <property type="evidence" value="ECO:0007669"/>
    <property type="project" value="UniProtKB-EC"/>
</dbReference>
<accession>A0AB38FES5</accession>
<dbReference type="Proteomes" id="UP000251211">
    <property type="component" value="Unassembled WGS sequence"/>
</dbReference>
<organism evidence="4 5">
    <name type="scientific">Rhodococcus wratislaviensis</name>
    <name type="common">Tsukamurella wratislaviensis</name>
    <dbReference type="NCBI Taxonomy" id="44752"/>
    <lineage>
        <taxon>Bacteria</taxon>
        <taxon>Bacillati</taxon>
        <taxon>Actinomycetota</taxon>
        <taxon>Actinomycetes</taxon>
        <taxon>Mycobacteriales</taxon>
        <taxon>Nocardiaceae</taxon>
        <taxon>Rhodococcus</taxon>
    </lineage>
</organism>
<feature type="transmembrane region" description="Helical" evidence="2">
    <location>
        <begin position="12"/>
        <end position="33"/>
    </location>
</feature>
<protein>
    <submittedName>
        <fullName evidence="4">Glucan endo-1,3-beta-D-glucosidase</fullName>
        <ecNumber evidence="4">3.2.1.39</ecNumber>
        <ecNumber evidence="4">3.2.1.73</ecNumber>
    </submittedName>
</protein>
<keyword evidence="2" id="KW-0472">Membrane</keyword>
<dbReference type="EMBL" id="UAUI01000012">
    <property type="protein sequence ID" value="SPZ40153.1"/>
    <property type="molecule type" value="Genomic_DNA"/>
</dbReference>
<dbReference type="GO" id="GO:0005975">
    <property type="term" value="P:carbohydrate metabolic process"/>
    <property type="evidence" value="ECO:0007669"/>
    <property type="project" value="InterPro"/>
</dbReference>
<proteinExistence type="inferred from homology"/>
<dbReference type="AlphaFoldDB" id="A0AB38FES5"/>
<reference evidence="4 5" key="1">
    <citation type="submission" date="2018-06" db="EMBL/GenBank/DDBJ databases">
        <authorList>
            <consortium name="Pathogen Informatics"/>
            <person name="Doyle S."/>
        </authorList>
    </citation>
    <scope>NUCLEOTIDE SEQUENCE [LARGE SCALE GENOMIC DNA]</scope>
    <source>
        <strain evidence="4 5">NCTC13229</strain>
    </source>
</reference>
<dbReference type="Pfam" id="PF00722">
    <property type="entry name" value="Glyco_hydro_16"/>
    <property type="match status" value="1"/>
</dbReference>
<dbReference type="Gene3D" id="2.60.120.200">
    <property type="match status" value="1"/>
</dbReference>
<dbReference type="InterPro" id="IPR013320">
    <property type="entry name" value="ConA-like_dom_sf"/>
</dbReference>
<dbReference type="InterPro" id="IPR050546">
    <property type="entry name" value="Glycosyl_Hydrlase_16"/>
</dbReference>
<comment type="caution">
    <text evidence="4">The sequence shown here is derived from an EMBL/GenBank/DDBJ whole genome shotgun (WGS) entry which is preliminary data.</text>
</comment>
<dbReference type="EC" id="3.2.1.39" evidence="4"/>
<dbReference type="PROSITE" id="PS51762">
    <property type="entry name" value="GH16_2"/>
    <property type="match status" value="1"/>
</dbReference>
<evidence type="ECO:0000256" key="2">
    <source>
        <dbReference type="SAM" id="Phobius"/>
    </source>
</evidence>
<feature type="domain" description="GH16" evidence="3">
    <location>
        <begin position="35"/>
        <end position="278"/>
    </location>
</feature>
<evidence type="ECO:0000259" key="3">
    <source>
        <dbReference type="PROSITE" id="PS51762"/>
    </source>
</evidence>
<evidence type="ECO:0000256" key="1">
    <source>
        <dbReference type="ARBA" id="ARBA00006865"/>
    </source>
</evidence>